<accession>A0A9W7CPC2</accession>
<dbReference type="PANTHER" id="PTHR48419:SF1">
    <property type="entry name" value="SULFOTRANSFERASE DOMAIN-CONTAINING PROTEIN"/>
    <property type="match status" value="1"/>
</dbReference>
<sequence length="267" mass="30214">MTTLPIILWAPPRSCSTAFERAIAENEKTTVFHEHFADPYYYGVDRFHGTNKTTMDQVDKSLLVRDSTYERQANEMLAANGDGRERVAFTKELSIYYQESKMSPEMLRQFRHTFLIRSPTKVMKSFWRAAMENASDGSSTYFDASEAGFVEIEAIMQAVEGLDNQNIVIIDADDLMANPSAVVGKFCDEVGLEFDPSMLSWEAVMPESWKKWPGWHDDAARSTGFVRRSGGAGGKKKDDEIDSEAVTNAIKATQPIYDRMYARRIIV</sequence>
<dbReference type="EMBL" id="BRXX01000384">
    <property type="protein sequence ID" value="GMI08596.1"/>
    <property type="molecule type" value="Genomic_DNA"/>
</dbReference>
<proteinExistence type="predicted"/>
<dbReference type="AlphaFoldDB" id="A0A9W7CPC2"/>
<dbReference type="PANTHER" id="PTHR48419">
    <property type="entry name" value="SULFOTRANSFERASE DOMAIN-CONTAINING PROTEIN"/>
    <property type="match status" value="1"/>
</dbReference>
<dbReference type="SUPFAM" id="SSF52540">
    <property type="entry name" value="P-loop containing nucleoside triphosphate hydrolases"/>
    <property type="match status" value="1"/>
</dbReference>
<dbReference type="Proteomes" id="UP001165160">
    <property type="component" value="Unassembled WGS sequence"/>
</dbReference>
<dbReference type="Pfam" id="PF19798">
    <property type="entry name" value="Sulfotransfer_5"/>
    <property type="match status" value="1"/>
</dbReference>
<dbReference type="InterPro" id="IPR027417">
    <property type="entry name" value="P-loop_NTPase"/>
</dbReference>
<gene>
    <name evidence="1" type="ORF">TrVE_jg11325</name>
</gene>
<name>A0A9W7CPC2_9STRA</name>
<keyword evidence="2" id="KW-1185">Reference proteome</keyword>
<evidence type="ECO:0008006" key="3">
    <source>
        <dbReference type="Google" id="ProtNLM"/>
    </source>
</evidence>
<dbReference type="Gene3D" id="3.40.50.300">
    <property type="entry name" value="P-loop containing nucleotide triphosphate hydrolases"/>
    <property type="match status" value="1"/>
</dbReference>
<evidence type="ECO:0000313" key="1">
    <source>
        <dbReference type="EMBL" id="GMI08596.1"/>
    </source>
</evidence>
<dbReference type="InterPro" id="IPR053226">
    <property type="entry name" value="Pyrrolopyrazine_biosynth_F"/>
</dbReference>
<organism evidence="1 2">
    <name type="scientific">Triparma verrucosa</name>
    <dbReference type="NCBI Taxonomy" id="1606542"/>
    <lineage>
        <taxon>Eukaryota</taxon>
        <taxon>Sar</taxon>
        <taxon>Stramenopiles</taxon>
        <taxon>Ochrophyta</taxon>
        <taxon>Bolidophyceae</taxon>
        <taxon>Parmales</taxon>
        <taxon>Triparmaceae</taxon>
        <taxon>Triparma</taxon>
    </lineage>
</organism>
<comment type="caution">
    <text evidence="1">The sequence shown here is derived from an EMBL/GenBank/DDBJ whole genome shotgun (WGS) entry which is preliminary data.</text>
</comment>
<protein>
    <recommendedName>
        <fullName evidence="3">Sulfotransferase family protein</fullName>
    </recommendedName>
</protein>
<reference evidence="2" key="1">
    <citation type="journal article" date="2023" name="Commun. Biol.">
        <title>Genome analysis of Parmales, the sister group of diatoms, reveals the evolutionary specialization of diatoms from phago-mixotrophs to photoautotrophs.</title>
        <authorList>
            <person name="Ban H."/>
            <person name="Sato S."/>
            <person name="Yoshikawa S."/>
            <person name="Yamada K."/>
            <person name="Nakamura Y."/>
            <person name="Ichinomiya M."/>
            <person name="Sato N."/>
            <person name="Blanc-Mathieu R."/>
            <person name="Endo H."/>
            <person name="Kuwata A."/>
            <person name="Ogata H."/>
        </authorList>
    </citation>
    <scope>NUCLEOTIDE SEQUENCE [LARGE SCALE GENOMIC DNA]</scope>
    <source>
        <strain evidence="2">NIES 3699</strain>
    </source>
</reference>
<evidence type="ECO:0000313" key="2">
    <source>
        <dbReference type="Proteomes" id="UP001165160"/>
    </source>
</evidence>